<sequence>ERVREREDFSEVCAAASWRTNRGPTRTKQTLQRDRNTDTEREKTSEKEERRERGKKRKRERGEGRWGPRVLSALRNTHTHILSLTLKHMRRCSCRHYFSLSLSLSLHPCVIWVSLVLMRGACGACCRLRLASHAKG</sequence>
<comment type="caution">
    <text evidence="3">The sequence shown here is derived from an EMBL/GenBank/DDBJ whole genome shotgun (WGS) entry which is preliminary data.</text>
</comment>
<name>A0A7J6ANT5_AMEME</name>
<keyword evidence="4" id="KW-1185">Reference proteome</keyword>
<dbReference type="AlphaFoldDB" id="A0A7J6ANT5"/>
<evidence type="ECO:0000313" key="4">
    <source>
        <dbReference type="Proteomes" id="UP000593565"/>
    </source>
</evidence>
<evidence type="ECO:0000256" key="2">
    <source>
        <dbReference type="SAM" id="Phobius"/>
    </source>
</evidence>
<feature type="compositionally biased region" description="Polar residues" evidence="1">
    <location>
        <begin position="18"/>
        <end position="30"/>
    </location>
</feature>
<feature type="non-terminal residue" evidence="3">
    <location>
        <position position="1"/>
    </location>
</feature>
<protein>
    <submittedName>
        <fullName evidence="3">Uncharacterized protein</fullName>
    </submittedName>
</protein>
<reference evidence="3 4" key="1">
    <citation type="submission" date="2020-02" db="EMBL/GenBank/DDBJ databases">
        <title>A chromosome-scale genome assembly of the black bullhead catfish (Ameiurus melas).</title>
        <authorList>
            <person name="Wen M."/>
            <person name="Zham M."/>
            <person name="Cabau C."/>
            <person name="Klopp C."/>
            <person name="Donnadieu C."/>
            <person name="Roques C."/>
            <person name="Bouchez O."/>
            <person name="Lampietro C."/>
            <person name="Jouanno E."/>
            <person name="Herpin A."/>
            <person name="Louis A."/>
            <person name="Berthelot C."/>
            <person name="Parey E."/>
            <person name="Roest-Crollius H."/>
            <person name="Braasch I."/>
            <person name="Postlethwait J."/>
            <person name="Robinson-Rechavi M."/>
            <person name="Echchiki A."/>
            <person name="Begum T."/>
            <person name="Montfort J."/>
            <person name="Schartl M."/>
            <person name="Bobe J."/>
            <person name="Guiguen Y."/>
        </authorList>
    </citation>
    <scope>NUCLEOTIDE SEQUENCE [LARGE SCALE GENOMIC DNA]</scope>
    <source>
        <strain evidence="3">M_S1</strain>
        <tissue evidence="3">Blood</tissue>
    </source>
</reference>
<keyword evidence="2" id="KW-0812">Transmembrane</keyword>
<evidence type="ECO:0000313" key="3">
    <source>
        <dbReference type="EMBL" id="KAF4084514.1"/>
    </source>
</evidence>
<proteinExistence type="predicted"/>
<dbReference type="EMBL" id="JAAGNN010000010">
    <property type="protein sequence ID" value="KAF4084514.1"/>
    <property type="molecule type" value="Genomic_DNA"/>
</dbReference>
<feature type="transmembrane region" description="Helical" evidence="2">
    <location>
        <begin position="97"/>
        <end position="118"/>
    </location>
</feature>
<evidence type="ECO:0000256" key="1">
    <source>
        <dbReference type="SAM" id="MobiDB-lite"/>
    </source>
</evidence>
<gene>
    <name evidence="3" type="ORF">AMELA_G00129560</name>
</gene>
<feature type="region of interest" description="Disordered" evidence="1">
    <location>
        <begin position="16"/>
        <end position="65"/>
    </location>
</feature>
<keyword evidence="2" id="KW-1133">Transmembrane helix</keyword>
<dbReference type="Proteomes" id="UP000593565">
    <property type="component" value="Unassembled WGS sequence"/>
</dbReference>
<organism evidence="3 4">
    <name type="scientific">Ameiurus melas</name>
    <name type="common">Black bullhead</name>
    <name type="synonym">Silurus melas</name>
    <dbReference type="NCBI Taxonomy" id="219545"/>
    <lineage>
        <taxon>Eukaryota</taxon>
        <taxon>Metazoa</taxon>
        <taxon>Chordata</taxon>
        <taxon>Craniata</taxon>
        <taxon>Vertebrata</taxon>
        <taxon>Euteleostomi</taxon>
        <taxon>Actinopterygii</taxon>
        <taxon>Neopterygii</taxon>
        <taxon>Teleostei</taxon>
        <taxon>Ostariophysi</taxon>
        <taxon>Siluriformes</taxon>
        <taxon>Ictaluridae</taxon>
        <taxon>Ameiurus</taxon>
    </lineage>
</organism>
<feature type="compositionally biased region" description="Basic and acidic residues" evidence="1">
    <location>
        <begin position="31"/>
        <end position="52"/>
    </location>
</feature>
<keyword evidence="2" id="KW-0472">Membrane</keyword>
<accession>A0A7J6ANT5</accession>